<dbReference type="PRINTS" id="PR00778">
    <property type="entry name" value="HTHARSR"/>
</dbReference>
<dbReference type="InterPro" id="IPR036388">
    <property type="entry name" value="WH-like_DNA-bd_sf"/>
</dbReference>
<evidence type="ECO:0000256" key="3">
    <source>
        <dbReference type="ARBA" id="ARBA00023163"/>
    </source>
</evidence>
<name>A0A8S8XCQ4_9PROT</name>
<comment type="caution">
    <text evidence="5">The sequence shown here is derived from an EMBL/GenBank/DDBJ whole genome shotgun (WGS) entry which is preliminary data.</text>
</comment>
<dbReference type="InterPro" id="IPR051081">
    <property type="entry name" value="HTH_MetalResp_TranReg"/>
</dbReference>
<gene>
    <name evidence="5" type="ORF">TMPK1_34800</name>
</gene>
<dbReference type="GO" id="GO:0003677">
    <property type="term" value="F:DNA binding"/>
    <property type="evidence" value="ECO:0007669"/>
    <property type="project" value="UniProtKB-KW"/>
</dbReference>
<evidence type="ECO:0000313" key="6">
    <source>
        <dbReference type="Proteomes" id="UP000681075"/>
    </source>
</evidence>
<keyword evidence="2" id="KW-0238">DNA-binding</keyword>
<sequence length="104" mass="11391">MQAGAALAALGDPMRCAIFEQIARRPSPVGELSERLPVTRSAVSQHLRVLKEAGLVTDTAEGTRRIYRLDPRGIGAVRDWLDKHWTTALDAFAAYSDAQDEEGK</sequence>
<keyword evidence="3" id="KW-0804">Transcription</keyword>
<dbReference type="SMART" id="SM00418">
    <property type="entry name" value="HTH_ARSR"/>
    <property type="match status" value="1"/>
</dbReference>
<dbReference type="AlphaFoldDB" id="A0A8S8XCQ4"/>
<dbReference type="InterPro" id="IPR036390">
    <property type="entry name" value="WH_DNA-bd_sf"/>
</dbReference>
<protein>
    <submittedName>
        <fullName evidence="5">Transcriptional regulator</fullName>
    </submittedName>
</protein>
<evidence type="ECO:0000259" key="4">
    <source>
        <dbReference type="PROSITE" id="PS50987"/>
    </source>
</evidence>
<proteinExistence type="predicted"/>
<evidence type="ECO:0000313" key="5">
    <source>
        <dbReference type="EMBL" id="GIL41243.1"/>
    </source>
</evidence>
<feature type="domain" description="HTH arsR-type" evidence="4">
    <location>
        <begin position="1"/>
        <end position="89"/>
    </location>
</feature>
<evidence type="ECO:0000256" key="2">
    <source>
        <dbReference type="ARBA" id="ARBA00023125"/>
    </source>
</evidence>
<dbReference type="PANTHER" id="PTHR33154:SF33">
    <property type="entry name" value="TRANSCRIPTIONAL REPRESSOR SDPR"/>
    <property type="match status" value="1"/>
</dbReference>
<dbReference type="InterPro" id="IPR001845">
    <property type="entry name" value="HTH_ArsR_DNA-bd_dom"/>
</dbReference>
<dbReference type="NCBIfam" id="NF033788">
    <property type="entry name" value="HTH_metalloreg"/>
    <property type="match status" value="1"/>
</dbReference>
<dbReference type="Proteomes" id="UP000681075">
    <property type="component" value="Unassembled WGS sequence"/>
</dbReference>
<dbReference type="EMBL" id="BOPV01000001">
    <property type="protein sequence ID" value="GIL41243.1"/>
    <property type="molecule type" value="Genomic_DNA"/>
</dbReference>
<organism evidence="5 6">
    <name type="scientific">Roseiterribacter gracilis</name>
    <dbReference type="NCBI Taxonomy" id="2812848"/>
    <lineage>
        <taxon>Bacteria</taxon>
        <taxon>Pseudomonadati</taxon>
        <taxon>Pseudomonadota</taxon>
        <taxon>Alphaproteobacteria</taxon>
        <taxon>Rhodospirillales</taxon>
        <taxon>Roseiterribacteraceae</taxon>
        <taxon>Roseiterribacter</taxon>
    </lineage>
</organism>
<accession>A0A8S8XCQ4</accession>
<keyword evidence="6" id="KW-1185">Reference proteome</keyword>
<dbReference type="SUPFAM" id="SSF46785">
    <property type="entry name" value="Winged helix' DNA-binding domain"/>
    <property type="match status" value="1"/>
</dbReference>
<dbReference type="PROSITE" id="PS50987">
    <property type="entry name" value="HTH_ARSR_2"/>
    <property type="match status" value="1"/>
</dbReference>
<dbReference type="InterPro" id="IPR011991">
    <property type="entry name" value="ArsR-like_HTH"/>
</dbReference>
<evidence type="ECO:0000256" key="1">
    <source>
        <dbReference type="ARBA" id="ARBA00023015"/>
    </source>
</evidence>
<reference evidence="5" key="1">
    <citation type="submission" date="2021-02" db="EMBL/GenBank/DDBJ databases">
        <title>Genome sequence of Rhodospirillales sp. strain TMPK1 isolated from soil.</title>
        <authorList>
            <person name="Nakai R."/>
            <person name="Kusada H."/>
            <person name="Tamaki H."/>
        </authorList>
    </citation>
    <scope>NUCLEOTIDE SEQUENCE</scope>
    <source>
        <strain evidence="5">TMPK1</strain>
    </source>
</reference>
<dbReference type="PANTHER" id="PTHR33154">
    <property type="entry name" value="TRANSCRIPTIONAL REGULATOR, ARSR FAMILY"/>
    <property type="match status" value="1"/>
</dbReference>
<dbReference type="Pfam" id="PF12840">
    <property type="entry name" value="HTH_20"/>
    <property type="match status" value="1"/>
</dbReference>
<dbReference type="GO" id="GO:0003700">
    <property type="term" value="F:DNA-binding transcription factor activity"/>
    <property type="evidence" value="ECO:0007669"/>
    <property type="project" value="InterPro"/>
</dbReference>
<dbReference type="Gene3D" id="1.10.10.10">
    <property type="entry name" value="Winged helix-like DNA-binding domain superfamily/Winged helix DNA-binding domain"/>
    <property type="match status" value="1"/>
</dbReference>
<keyword evidence="1" id="KW-0805">Transcription regulation</keyword>
<dbReference type="CDD" id="cd00090">
    <property type="entry name" value="HTH_ARSR"/>
    <property type="match status" value="1"/>
</dbReference>